<dbReference type="EMBL" id="JACHGT010000027">
    <property type="protein sequence ID" value="MBB6039881.1"/>
    <property type="molecule type" value="Genomic_DNA"/>
</dbReference>
<keyword evidence="3" id="KW-1185">Reference proteome</keyword>
<dbReference type="RefSeq" id="WP_184792961.1">
    <property type="nucleotide sequence ID" value="NZ_BONT01000104.1"/>
</dbReference>
<organism evidence="2 3">
    <name type="scientific">Phytomonospora endophytica</name>
    <dbReference type="NCBI Taxonomy" id="714109"/>
    <lineage>
        <taxon>Bacteria</taxon>
        <taxon>Bacillati</taxon>
        <taxon>Actinomycetota</taxon>
        <taxon>Actinomycetes</taxon>
        <taxon>Micromonosporales</taxon>
        <taxon>Micromonosporaceae</taxon>
        <taxon>Phytomonospora</taxon>
    </lineage>
</organism>
<evidence type="ECO:0000313" key="2">
    <source>
        <dbReference type="EMBL" id="MBB6039881.1"/>
    </source>
</evidence>
<evidence type="ECO:0000259" key="1">
    <source>
        <dbReference type="Pfam" id="PF12688"/>
    </source>
</evidence>
<dbReference type="Pfam" id="PF12688">
    <property type="entry name" value="TPR_5"/>
    <property type="match status" value="1"/>
</dbReference>
<dbReference type="Gene3D" id="1.25.40.10">
    <property type="entry name" value="Tetratricopeptide repeat domain"/>
    <property type="match status" value="1"/>
</dbReference>
<feature type="domain" description="Tetratrico peptide repeat group 5" evidence="1">
    <location>
        <begin position="41"/>
        <end position="158"/>
    </location>
</feature>
<sequence length="159" mass="17457">MDTVDTDWQRRIDDVYAGGDEDSYIELVDEIAAELPEEHAVALFERGGARDATGDEKGAVGFYERALAAGLDDSRRRQCVIQLASSYRNIGDPERAVALLTEERGRVSDDLDDAVVAFLALALADLGREREGLAMTLGALGGHFTRYRRSLLYYAAELA</sequence>
<dbReference type="InterPro" id="IPR041656">
    <property type="entry name" value="TPR_5"/>
</dbReference>
<dbReference type="SUPFAM" id="SSF48452">
    <property type="entry name" value="TPR-like"/>
    <property type="match status" value="1"/>
</dbReference>
<dbReference type="Proteomes" id="UP000548476">
    <property type="component" value="Unassembled WGS sequence"/>
</dbReference>
<comment type="caution">
    <text evidence="2">The sequence shown here is derived from an EMBL/GenBank/DDBJ whole genome shotgun (WGS) entry which is preliminary data.</text>
</comment>
<dbReference type="AlphaFoldDB" id="A0A841FRG1"/>
<proteinExistence type="predicted"/>
<accession>A0A841FRG1</accession>
<protein>
    <recommendedName>
        <fullName evidence="1">Tetratrico peptide repeat group 5 domain-containing protein</fullName>
    </recommendedName>
</protein>
<evidence type="ECO:0000313" key="3">
    <source>
        <dbReference type="Proteomes" id="UP000548476"/>
    </source>
</evidence>
<reference evidence="2 3" key="1">
    <citation type="submission" date="2020-08" db="EMBL/GenBank/DDBJ databases">
        <title>Genomic Encyclopedia of Type Strains, Phase IV (KMG-IV): sequencing the most valuable type-strain genomes for metagenomic binning, comparative biology and taxonomic classification.</title>
        <authorList>
            <person name="Goeker M."/>
        </authorList>
    </citation>
    <scope>NUCLEOTIDE SEQUENCE [LARGE SCALE GENOMIC DNA]</scope>
    <source>
        <strain evidence="2 3">YIM 65646</strain>
    </source>
</reference>
<gene>
    <name evidence="2" type="ORF">HNR73_007780</name>
</gene>
<name>A0A841FRG1_9ACTN</name>
<dbReference type="InterPro" id="IPR011990">
    <property type="entry name" value="TPR-like_helical_dom_sf"/>
</dbReference>